<organism evidence="1 2">
    <name type="scientific">Chlamydomonas eustigma</name>
    <dbReference type="NCBI Taxonomy" id="1157962"/>
    <lineage>
        <taxon>Eukaryota</taxon>
        <taxon>Viridiplantae</taxon>
        <taxon>Chlorophyta</taxon>
        <taxon>core chlorophytes</taxon>
        <taxon>Chlorophyceae</taxon>
        <taxon>CS clade</taxon>
        <taxon>Chlamydomonadales</taxon>
        <taxon>Chlamydomonadaceae</taxon>
        <taxon>Chlamydomonas</taxon>
    </lineage>
</organism>
<reference evidence="1 2" key="1">
    <citation type="submission" date="2017-08" db="EMBL/GenBank/DDBJ databases">
        <title>Acidophilic green algal genome provides insights into adaptation to an acidic environment.</title>
        <authorList>
            <person name="Hirooka S."/>
            <person name="Hirose Y."/>
            <person name="Kanesaki Y."/>
            <person name="Higuchi S."/>
            <person name="Fujiwara T."/>
            <person name="Onuma R."/>
            <person name="Era A."/>
            <person name="Ohbayashi R."/>
            <person name="Uzuka A."/>
            <person name="Nozaki H."/>
            <person name="Yoshikawa H."/>
            <person name="Miyagishima S.Y."/>
        </authorList>
    </citation>
    <scope>NUCLEOTIDE SEQUENCE [LARGE SCALE GENOMIC DNA]</scope>
    <source>
        <strain evidence="1 2">NIES-2499</strain>
    </source>
</reference>
<name>A0A250X3Y4_9CHLO</name>
<proteinExistence type="predicted"/>
<evidence type="ECO:0000313" key="2">
    <source>
        <dbReference type="Proteomes" id="UP000232323"/>
    </source>
</evidence>
<protein>
    <submittedName>
        <fullName evidence="1">Uncharacterized protein</fullName>
    </submittedName>
</protein>
<dbReference type="AlphaFoldDB" id="A0A250X3Y4"/>
<dbReference type="EMBL" id="BEGY01000027">
    <property type="protein sequence ID" value="GAX77788.1"/>
    <property type="molecule type" value="Genomic_DNA"/>
</dbReference>
<sequence length="110" mass="11977">MFGVTMTAISDKRVEEKLKFASRDEDFRMKMAYKQHAGNLIIAEKQQVGNLAATSMLAAVINEAFKTSGHTNSYSQSLSEWASATSKSSNSAPPWLILAADETATGIVKF</sequence>
<comment type="caution">
    <text evidence="1">The sequence shown here is derived from an EMBL/GenBank/DDBJ whole genome shotgun (WGS) entry which is preliminary data.</text>
</comment>
<accession>A0A250X3Y4</accession>
<evidence type="ECO:0000313" key="1">
    <source>
        <dbReference type="EMBL" id="GAX77788.1"/>
    </source>
</evidence>
<keyword evidence="2" id="KW-1185">Reference proteome</keyword>
<dbReference type="Proteomes" id="UP000232323">
    <property type="component" value="Unassembled WGS sequence"/>
</dbReference>
<gene>
    <name evidence="1" type="ORF">CEUSTIGMA_g5231.t1</name>
</gene>